<dbReference type="OrthoDB" id="9786026at2"/>
<evidence type="ECO:0000259" key="13">
    <source>
        <dbReference type="PROSITE" id="PS50146"/>
    </source>
</evidence>
<dbReference type="GO" id="GO:0046872">
    <property type="term" value="F:metal ion binding"/>
    <property type="evidence" value="ECO:0007669"/>
    <property type="project" value="UniProtKB-KW"/>
</dbReference>
<evidence type="ECO:0000256" key="10">
    <source>
        <dbReference type="ARBA" id="ARBA00023098"/>
    </source>
</evidence>
<dbReference type="NCBIfam" id="TIGR00147">
    <property type="entry name" value="YegS/Rv2252/BmrU family lipid kinase"/>
    <property type="match status" value="1"/>
</dbReference>
<dbReference type="Pfam" id="PF19279">
    <property type="entry name" value="YegS_C"/>
    <property type="match status" value="1"/>
</dbReference>
<keyword evidence="7 14" id="KW-0418">Kinase</keyword>
<dbReference type="EMBL" id="FXBJ01000002">
    <property type="protein sequence ID" value="SMH38855.1"/>
    <property type="molecule type" value="Genomic_DNA"/>
</dbReference>
<dbReference type="InterPro" id="IPR005218">
    <property type="entry name" value="Diacylglycerol/lipid_kinase"/>
</dbReference>
<accession>A0A1X7NNB6</accession>
<keyword evidence="4" id="KW-0808">Transferase</keyword>
<sequence length="318" mass="35042">MINPTKIYIIVNELSGSGNGKKVSIALSEQLSEKKIEFSLYPSQYAGHTIQLAADLSKKHDANLTENKQLLLIIGGDGTLNEALAGLGETQKHIPLAYIPAGSGNDFAKALAISKDVAKALEQILNCKEPKKITILHYHERNLDEVGYAVNNIGVGFDGATANFISISSVKKKLGAIKMGSLTYLVSLIIVLFKQKGFPIEVKVDNVYKTFPEAFLVTVNNHPYFGGGLKISPKASPYDNSVDLIVLQKVSLFKFISLFILMLNRGRHLNHKDVHYLQGSCIQILSNQQEYVQADGEFLGKKSIDLAIKSSTRYFWIQ</sequence>
<evidence type="ECO:0000256" key="5">
    <source>
        <dbReference type="ARBA" id="ARBA00022723"/>
    </source>
</evidence>
<dbReference type="Proteomes" id="UP000193435">
    <property type="component" value="Unassembled WGS sequence"/>
</dbReference>
<evidence type="ECO:0000313" key="14">
    <source>
        <dbReference type="EMBL" id="SMH38855.1"/>
    </source>
</evidence>
<keyword evidence="15" id="KW-1185">Reference proteome</keyword>
<dbReference type="GO" id="GO:0008654">
    <property type="term" value="P:phospholipid biosynthetic process"/>
    <property type="evidence" value="ECO:0007669"/>
    <property type="project" value="UniProtKB-KW"/>
</dbReference>
<dbReference type="PANTHER" id="PTHR12358:SF106">
    <property type="entry name" value="LIPID KINASE YEGS"/>
    <property type="match status" value="1"/>
</dbReference>
<dbReference type="Gene3D" id="2.60.200.40">
    <property type="match status" value="1"/>
</dbReference>
<dbReference type="AlphaFoldDB" id="A0A1X7NNB6"/>
<reference evidence="14 15" key="1">
    <citation type="submission" date="2017-04" db="EMBL/GenBank/DDBJ databases">
        <authorList>
            <person name="Afonso C.L."/>
            <person name="Miller P.J."/>
            <person name="Scott M.A."/>
            <person name="Spackman E."/>
            <person name="Goraichik I."/>
            <person name="Dimitrov K.M."/>
            <person name="Suarez D.L."/>
            <person name="Swayne D.E."/>
        </authorList>
    </citation>
    <scope>NUCLEOTIDE SEQUENCE [LARGE SCALE GENOMIC DNA]</scope>
    <source>
        <strain evidence="14 15">LMG26642</strain>
    </source>
</reference>
<dbReference type="GO" id="GO:0016301">
    <property type="term" value="F:kinase activity"/>
    <property type="evidence" value="ECO:0007669"/>
    <property type="project" value="UniProtKB-KW"/>
</dbReference>
<evidence type="ECO:0000256" key="8">
    <source>
        <dbReference type="ARBA" id="ARBA00022840"/>
    </source>
</evidence>
<comment type="cofactor">
    <cofactor evidence="1">
        <name>Mg(2+)</name>
        <dbReference type="ChEBI" id="CHEBI:18420"/>
    </cofactor>
</comment>
<dbReference type="GO" id="GO:0005886">
    <property type="term" value="C:plasma membrane"/>
    <property type="evidence" value="ECO:0007669"/>
    <property type="project" value="TreeGrafter"/>
</dbReference>
<dbReference type="InterPro" id="IPR045540">
    <property type="entry name" value="YegS/DAGK_C"/>
</dbReference>
<dbReference type="PANTHER" id="PTHR12358">
    <property type="entry name" value="SPHINGOSINE KINASE"/>
    <property type="match status" value="1"/>
</dbReference>
<keyword evidence="3" id="KW-0444">Lipid biosynthesis</keyword>
<evidence type="ECO:0000256" key="9">
    <source>
        <dbReference type="ARBA" id="ARBA00022842"/>
    </source>
</evidence>
<evidence type="ECO:0000256" key="1">
    <source>
        <dbReference type="ARBA" id="ARBA00001946"/>
    </source>
</evidence>
<keyword evidence="10" id="KW-0443">Lipid metabolism</keyword>
<keyword evidence="11" id="KW-0594">Phospholipid biosynthesis</keyword>
<evidence type="ECO:0000256" key="3">
    <source>
        <dbReference type="ARBA" id="ARBA00022516"/>
    </source>
</evidence>
<evidence type="ECO:0000256" key="7">
    <source>
        <dbReference type="ARBA" id="ARBA00022777"/>
    </source>
</evidence>
<gene>
    <name evidence="14" type="ORF">SAMN04488700_2185</name>
</gene>
<feature type="domain" description="DAGKc" evidence="13">
    <location>
        <begin position="2"/>
        <end position="142"/>
    </location>
</feature>
<protein>
    <submittedName>
        <fullName evidence="14">Lipid kinase, YegS/Rv2252/BmrU family</fullName>
    </submittedName>
</protein>
<dbReference type="PROSITE" id="PS50146">
    <property type="entry name" value="DAGK"/>
    <property type="match status" value="1"/>
</dbReference>
<evidence type="ECO:0000313" key="15">
    <source>
        <dbReference type="Proteomes" id="UP000193435"/>
    </source>
</evidence>
<keyword evidence="6" id="KW-0547">Nucleotide-binding</keyword>
<dbReference type="InterPro" id="IPR017438">
    <property type="entry name" value="ATP-NAD_kinase_N"/>
</dbReference>
<dbReference type="SMART" id="SM00046">
    <property type="entry name" value="DAGKc"/>
    <property type="match status" value="1"/>
</dbReference>
<dbReference type="GO" id="GO:0005524">
    <property type="term" value="F:ATP binding"/>
    <property type="evidence" value="ECO:0007669"/>
    <property type="project" value="UniProtKB-KW"/>
</dbReference>
<proteinExistence type="inferred from homology"/>
<evidence type="ECO:0000256" key="2">
    <source>
        <dbReference type="ARBA" id="ARBA00005983"/>
    </source>
</evidence>
<evidence type="ECO:0000256" key="6">
    <source>
        <dbReference type="ARBA" id="ARBA00022741"/>
    </source>
</evidence>
<comment type="similarity">
    <text evidence="2">Belongs to the diacylglycerol/lipid kinase family.</text>
</comment>
<dbReference type="SUPFAM" id="SSF111331">
    <property type="entry name" value="NAD kinase/diacylglycerol kinase-like"/>
    <property type="match status" value="1"/>
</dbReference>
<keyword evidence="12" id="KW-1208">Phospholipid metabolism</keyword>
<dbReference type="Pfam" id="PF00781">
    <property type="entry name" value="DAGK_cat"/>
    <property type="match status" value="1"/>
</dbReference>
<evidence type="ECO:0000256" key="11">
    <source>
        <dbReference type="ARBA" id="ARBA00023209"/>
    </source>
</evidence>
<dbReference type="RefSeq" id="WP_085560217.1">
    <property type="nucleotide sequence ID" value="NZ_FOAH01000009.1"/>
</dbReference>
<organism evidence="14 15">
    <name type="scientific">Carnobacterium iners</name>
    <dbReference type="NCBI Taxonomy" id="1073423"/>
    <lineage>
        <taxon>Bacteria</taxon>
        <taxon>Bacillati</taxon>
        <taxon>Bacillota</taxon>
        <taxon>Bacilli</taxon>
        <taxon>Lactobacillales</taxon>
        <taxon>Carnobacteriaceae</taxon>
        <taxon>Carnobacterium</taxon>
    </lineage>
</organism>
<keyword evidence="9" id="KW-0460">Magnesium</keyword>
<dbReference type="InterPro" id="IPR050187">
    <property type="entry name" value="Lipid_Phosphate_FormReg"/>
</dbReference>
<name>A0A1X7NNB6_9LACT</name>
<dbReference type="STRING" id="1073423.SAMN04488700_2185"/>
<keyword evidence="8" id="KW-0067">ATP-binding</keyword>
<keyword evidence="5" id="KW-0479">Metal-binding</keyword>
<evidence type="ECO:0000256" key="4">
    <source>
        <dbReference type="ARBA" id="ARBA00022679"/>
    </source>
</evidence>
<dbReference type="InterPro" id="IPR016064">
    <property type="entry name" value="NAD/diacylglycerol_kinase_sf"/>
</dbReference>
<evidence type="ECO:0000256" key="12">
    <source>
        <dbReference type="ARBA" id="ARBA00023264"/>
    </source>
</evidence>
<dbReference type="Gene3D" id="3.40.50.10330">
    <property type="entry name" value="Probable inorganic polyphosphate/atp-NAD kinase, domain 1"/>
    <property type="match status" value="1"/>
</dbReference>
<dbReference type="InterPro" id="IPR001206">
    <property type="entry name" value="Diacylglycerol_kinase_cat_dom"/>
</dbReference>